<evidence type="ECO:0000313" key="7">
    <source>
        <dbReference type="EMBL" id="GHJ83760.1"/>
    </source>
</evidence>
<proteinExistence type="inferred from homology"/>
<keyword evidence="2" id="KW-0645">Protease</keyword>
<dbReference type="GO" id="GO:0016926">
    <property type="term" value="P:protein desumoylation"/>
    <property type="evidence" value="ECO:0007669"/>
    <property type="project" value="UniProtKB-ARBA"/>
</dbReference>
<feature type="region of interest" description="Disordered" evidence="5">
    <location>
        <begin position="299"/>
        <end position="333"/>
    </location>
</feature>
<feature type="non-terminal residue" evidence="7">
    <location>
        <position position="1"/>
    </location>
</feature>
<keyword evidence="3" id="KW-0378">Hydrolase</keyword>
<evidence type="ECO:0000256" key="1">
    <source>
        <dbReference type="ARBA" id="ARBA00005234"/>
    </source>
</evidence>
<name>A0A8H3TNT0_9TREE</name>
<accession>A0A8H3TNT0</accession>
<feature type="domain" description="Ubiquitin-like protease family profile" evidence="6">
    <location>
        <begin position="352"/>
        <end position="564"/>
    </location>
</feature>
<dbReference type="PANTHER" id="PTHR46915:SF2">
    <property type="entry name" value="UBIQUITIN-LIKE PROTEASE 4"/>
    <property type="match status" value="1"/>
</dbReference>
<dbReference type="GO" id="GO:0006508">
    <property type="term" value="P:proteolysis"/>
    <property type="evidence" value="ECO:0007669"/>
    <property type="project" value="UniProtKB-KW"/>
</dbReference>
<feature type="region of interest" description="Disordered" evidence="5">
    <location>
        <begin position="255"/>
        <end position="287"/>
    </location>
</feature>
<dbReference type="OrthoDB" id="442460at2759"/>
<dbReference type="GO" id="GO:0008234">
    <property type="term" value="F:cysteine-type peptidase activity"/>
    <property type="evidence" value="ECO:0007669"/>
    <property type="project" value="UniProtKB-KW"/>
</dbReference>
<gene>
    <name evidence="7" type="ORF">NliqN6_0162</name>
</gene>
<comment type="caution">
    <text evidence="7">The sequence shown here is derived from an EMBL/GenBank/DDBJ whole genome shotgun (WGS) entry which is preliminary data.</text>
</comment>
<evidence type="ECO:0000313" key="8">
    <source>
        <dbReference type="Proteomes" id="UP000620104"/>
    </source>
</evidence>
<reference evidence="7" key="1">
    <citation type="submission" date="2020-07" db="EMBL/GenBank/DDBJ databases">
        <title>Draft Genome Sequence of a Deep-Sea Yeast, Naganishia (Cryptococcus) liquefaciens strain N6.</title>
        <authorList>
            <person name="Han Y.W."/>
            <person name="Kajitani R."/>
            <person name="Morimoto H."/>
            <person name="Parhat M."/>
            <person name="Tsubouchi H."/>
            <person name="Bakenova O."/>
            <person name="Ogata M."/>
            <person name="Argunhan B."/>
            <person name="Aoki R."/>
            <person name="Kajiwara S."/>
            <person name="Itoh T."/>
            <person name="Iwasaki H."/>
        </authorList>
    </citation>
    <scope>NUCLEOTIDE SEQUENCE</scope>
    <source>
        <strain evidence="7">N6</strain>
    </source>
</reference>
<dbReference type="InterPro" id="IPR003653">
    <property type="entry name" value="Peptidase_C48_C"/>
</dbReference>
<keyword evidence="4" id="KW-0788">Thiol protease</keyword>
<dbReference type="GO" id="GO:0019783">
    <property type="term" value="F:ubiquitin-like protein peptidase activity"/>
    <property type="evidence" value="ECO:0007669"/>
    <property type="project" value="UniProtKB-ARBA"/>
</dbReference>
<sequence>MVDNRASSPPPTGCVEDLDVVIISSDDEDHEGSAEYKVVGQSIPRRPPPSQQGMWIPRRRQSAQGRPYGAARPPTRSVPPTSDPENPAVSAMMGLVEPINPELDAAGKSVHRLGNAADCPPVARIRFQGIEVPKEQLQGYRLTVAHQAIGIRKADREDGLLDAWLPSMALEKGFNGYVGFFFSGVVPEGARRAWATACPKLASTEFPAVTNVLIELTQGITKSVVDGQLGFSHARSSRYHPLNLHTMYEAHLASALPPRRPSLRQADAKASREPPGSDHGRSTVPLPLPRVEPLQAFTFSRKSKVPVPRPKASKPKAVSTSAKPPPAASESAEMDRLDKLYRQWPAEGRPELILTESHYQRLQPGGQLNGDVINFLTAIMYTNMGSRADGTLDRNRFFAREDVVVTTTLFFVKIQAAKENPLLYDDPDRRLRGIDIFSRRLIVVPIHLPGHWILAVVWNPGRVLDCVRRAAADIQSGQPVGATPVSSRNPVIFTFDSASLSDRPRLAQVINRWLLNRAQLVTGTKLPESLATSDFPAGYSPRDVPMQTNSDDCGLFVLHFAAQLLFDDGRHWRDRFPANYVEPPAAILWGLYPHMDDFRTELRRVIDQLPASQAASTPAVADLKFQVGPQEELQWTHCGDPRYSRPRKCHSCANSLRQGQSPDVDDCNFVRWRILPLSKSGIRKTAPIFRSQDGSPPDYKFRDPVADFNRQLTPKDALLIQIAVVSHLLPQMTSELAHIVRYRALRRSLDDDDFQTC</sequence>
<evidence type="ECO:0000259" key="6">
    <source>
        <dbReference type="PROSITE" id="PS50600"/>
    </source>
</evidence>
<dbReference type="AlphaFoldDB" id="A0A8H3TNT0"/>
<dbReference type="PROSITE" id="PS50600">
    <property type="entry name" value="ULP_PROTEASE"/>
    <property type="match status" value="1"/>
</dbReference>
<evidence type="ECO:0000256" key="3">
    <source>
        <dbReference type="ARBA" id="ARBA00022801"/>
    </source>
</evidence>
<evidence type="ECO:0000256" key="2">
    <source>
        <dbReference type="ARBA" id="ARBA00022670"/>
    </source>
</evidence>
<dbReference type="Proteomes" id="UP000620104">
    <property type="component" value="Unassembled WGS sequence"/>
</dbReference>
<dbReference type="InterPro" id="IPR038765">
    <property type="entry name" value="Papain-like_cys_pep_sf"/>
</dbReference>
<comment type="similarity">
    <text evidence="1">Belongs to the peptidase C48 family.</text>
</comment>
<dbReference type="SUPFAM" id="SSF54001">
    <property type="entry name" value="Cysteine proteinases"/>
    <property type="match status" value="1"/>
</dbReference>
<dbReference type="Pfam" id="PF02902">
    <property type="entry name" value="Peptidase_C48"/>
    <property type="match status" value="1"/>
</dbReference>
<dbReference type="Gene3D" id="3.40.395.10">
    <property type="entry name" value="Adenoviral Proteinase, Chain A"/>
    <property type="match status" value="1"/>
</dbReference>
<dbReference type="EMBL" id="BLZA01000003">
    <property type="protein sequence ID" value="GHJ83760.1"/>
    <property type="molecule type" value="Genomic_DNA"/>
</dbReference>
<evidence type="ECO:0000256" key="5">
    <source>
        <dbReference type="SAM" id="MobiDB-lite"/>
    </source>
</evidence>
<feature type="compositionally biased region" description="Basic and acidic residues" evidence="5">
    <location>
        <begin position="266"/>
        <end position="281"/>
    </location>
</feature>
<feature type="region of interest" description="Disordered" evidence="5">
    <location>
        <begin position="23"/>
        <end position="86"/>
    </location>
</feature>
<protein>
    <recommendedName>
        <fullName evidence="6">Ubiquitin-like protease family profile domain-containing protein</fullName>
    </recommendedName>
</protein>
<organism evidence="7 8">
    <name type="scientific">Naganishia liquefaciens</name>
    <dbReference type="NCBI Taxonomy" id="104408"/>
    <lineage>
        <taxon>Eukaryota</taxon>
        <taxon>Fungi</taxon>
        <taxon>Dikarya</taxon>
        <taxon>Basidiomycota</taxon>
        <taxon>Agaricomycotina</taxon>
        <taxon>Tremellomycetes</taxon>
        <taxon>Filobasidiales</taxon>
        <taxon>Filobasidiaceae</taxon>
        <taxon>Naganishia</taxon>
    </lineage>
</organism>
<evidence type="ECO:0000256" key="4">
    <source>
        <dbReference type="ARBA" id="ARBA00022807"/>
    </source>
</evidence>
<dbReference type="PANTHER" id="PTHR46915">
    <property type="entry name" value="UBIQUITIN-LIKE PROTEASE 4-RELATED"/>
    <property type="match status" value="1"/>
</dbReference>
<keyword evidence="8" id="KW-1185">Reference proteome</keyword>